<sequence>MSLEQASSTGLREDVSHGPRASDQTGERSDEGFSQFSGTPASMPSSCPSSRFVPGTPSTTFRLPTQFIA</sequence>
<organism evidence="4">
    <name type="scientific">Brugia timori</name>
    <dbReference type="NCBI Taxonomy" id="42155"/>
    <lineage>
        <taxon>Eukaryota</taxon>
        <taxon>Metazoa</taxon>
        <taxon>Ecdysozoa</taxon>
        <taxon>Nematoda</taxon>
        <taxon>Chromadorea</taxon>
        <taxon>Rhabditida</taxon>
        <taxon>Spirurina</taxon>
        <taxon>Spiruromorpha</taxon>
        <taxon>Filarioidea</taxon>
        <taxon>Onchocercidae</taxon>
        <taxon>Brugia</taxon>
    </lineage>
</organism>
<dbReference type="AlphaFoldDB" id="A0A0R3QER5"/>
<dbReference type="Proteomes" id="UP000280834">
    <property type="component" value="Unassembled WGS sequence"/>
</dbReference>
<keyword evidence="3" id="KW-1185">Reference proteome</keyword>
<accession>A0A0R3QER5</accession>
<evidence type="ECO:0000313" key="3">
    <source>
        <dbReference type="Proteomes" id="UP000280834"/>
    </source>
</evidence>
<reference evidence="4" key="1">
    <citation type="submission" date="2017-02" db="UniProtKB">
        <authorList>
            <consortium name="WormBaseParasite"/>
        </authorList>
    </citation>
    <scope>IDENTIFICATION</scope>
</reference>
<evidence type="ECO:0000256" key="1">
    <source>
        <dbReference type="SAM" id="MobiDB-lite"/>
    </source>
</evidence>
<feature type="compositionally biased region" description="Polar residues" evidence="1">
    <location>
        <begin position="56"/>
        <end position="69"/>
    </location>
</feature>
<proteinExistence type="predicted"/>
<gene>
    <name evidence="2" type="ORF">BTMF_LOCUS4146</name>
</gene>
<reference evidence="2 3" key="2">
    <citation type="submission" date="2018-11" db="EMBL/GenBank/DDBJ databases">
        <authorList>
            <consortium name="Pathogen Informatics"/>
        </authorList>
    </citation>
    <scope>NUCLEOTIDE SEQUENCE [LARGE SCALE GENOMIC DNA]</scope>
</reference>
<feature type="compositionally biased region" description="Polar residues" evidence="1">
    <location>
        <begin position="1"/>
        <end position="10"/>
    </location>
</feature>
<protein>
    <submittedName>
        <fullName evidence="2 4">Uncharacterized protein</fullName>
    </submittedName>
</protein>
<name>A0A0R3QER5_9BILA</name>
<feature type="region of interest" description="Disordered" evidence="1">
    <location>
        <begin position="1"/>
        <end position="69"/>
    </location>
</feature>
<evidence type="ECO:0000313" key="4">
    <source>
        <dbReference type="WBParaSite" id="BTMF_0000485801-mRNA-1"/>
    </source>
</evidence>
<evidence type="ECO:0000313" key="2">
    <source>
        <dbReference type="EMBL" id="VDO16207.1"/>
    </source>
</evidence>
<feature type="compositionally biased region" description="Polar residues" evidence="1">
    <location>
        <begin position="32"/>
        <end position="49"/>
    </location>
</feature>
<dbReference type="EMBL" id="UZAG01003997">
    <property type="protein sequence ID" value="VDO16207.1"/>
    <property type="molecule type" value="Genomic_DNA"/>
</dbReference>
<dbReference type="WBParaSite" id="BTMF_0000485801-mRNA-1">
    <property type="protein sequence ID" value="BTMF_0000485801-mRNA-1"/>
    <property type="gene ID" value="BTMF_0000485801"/>
</dbReference>